<evidence type="ECO:0000313" key="4">
    <source>
        <dbReference type="Proteomes" id="UP000507979"/>
    </source>
</evidence>
<accession>A0A6J5AZD6</accession>
<sequence length="98" mass="10456">MQVRHRIRFLTTTLLFSLAIATALAESAPPPTAPRLPAATQGEHQSQTAPAAPQERLRVGLSDPDTKLVLPWFVTTLTDAVNQGKSANETGKALLDGL</sequence>
<evidence type="ECO:0000256" key="1">
    <source>
        <dbReference type="SAM" id="MobiDB-lite"/>
    </source>
</evidence>
<reference evidence="3 4" key="1">
    <citation type="submission" date="2020-04" db="EMBL/GenBank/DDBJ databases">
        <authorList>
            <person name="De Canck E."/>
        </authorList>
    </citation>
    <scope>NUCLEOTIDE SEQUENCE [LARGE SCALE GENOMIC DNA]</scope>
    <source>
        <strain evidence="3 4">LMG 26845</strain>
    </source>
</reference>
<dbReference type="GeneID" id="92900301"/>
<feature type="signal peptide" evidence="2">
    <location>
        <begin position="1"/>
        <end position="25"/>
    </location>
</feature>
<dbReference type="Proteomes" id="UP000507979">
    <property type="component" value="Unassembled WGS sequence"/>
</dbReference>
<evidence type="ECO:0000313" key="3">
    <source>
        <dbReference type="EMBL" id="CAB3684323.1"/>
    </source>
</evidence>
<protein>
    <submittedName>
        <fullName evidence="3">Uncharacterized protein</fullName>
    </submittedName>
</protein>
<proteinExistence type="predicted"/>
<name>A0A6J5AZD6_9BURK</name>
<dbReference type="AlphaFoldDB" id="A0A6J5AZD6"/>
<keyword evidence="4" id="KW-1185">Reference proteome</keyword>
<feature type="chain" id="PRO_5026662305" evidence="2">
    <location>
        <begin position="26"/>
        <end position="98"/>
    </location>
</feature>
<dbReference type="EMBL" id="CADIJR010000053">
    <property type="protein sequence ID" value="CAB3684323.1"/>
    <property type="molecule type" value="Genomic_DNA"/>
</dbReference>
<evidence type="ECO:0000256" key="2">
    <source>
        <dbReference type="SAM" id="SignalP"/>
    </source>
</evidence>
<gene>
    <name evidence="3" type="ORF">LMG26845_04422</name>
</gene>
<feature type="region of interest" description="Disordered" evidence="1">
    <location>
        <begin position="27"/>
        <end position="62"/>
    </location>
</feature>
<dbReference type="RefSeq" id="WP_054431762.1">
    <property type="nucleotide sequence ID" value="NZ_CADIJR010000053.1"/>
</dbReference>
<keyword evidence="2" id="KW-0732">Signal</keyword>
<organism evidence="3 4">
    <name type="scientific">Achromobacter insuavis</name>
    <dbReference type="NCBI Taxonomy" id="1287735"/>
    <lineage>
        <taxon>Bacteria</taxon>
        <taxon>Pseudomonadati</taxon>
        <taxon>Pseudomonadota</taxon>
        <taxon>Betaproteobacteria</taxon>
        <taxon>Burkholderiales</taxon>
        <taxon>Alcaligenaceae</taxon>
        <taxon>Achromobacter</taxon>
    </lineage>
</organism>